<dbReference type="Proteomes" id="UP000287394">
    <property type="component" value="Chromosome"/>
</dbReference>
<evidence type="ECO:0000313" key="1">
    <source>
        <dbReference type="EMBL" id="BDI29379.1"/>
    </source>
</evidence>
<dbReference type="OrthoDB" id="1877836at2"/>
<dbReference type="KEGG" id="ccot:CCAX7_14300"/>
<sequence>MTTSIPSVAPVGAAFFAGRVGLWCHDPQTILGHLHDAAAIGADYVLFKISDGASSYHGVDNKTLVHDAATIGLQLGAWAYVRPSNTPAQIQTIIVNIPAGVTDLVLDAEVEWEAYAKAHGEDATKALVDQLCHGIAEATGHRVTLHLSSFWSPQLHPAFPFAAFMGHCATWQPQAYLEPGTTRTPAGILSGAVTQGRPLIKLLPGQRLVPTINNTAFLPFVKLLGFSNFSIYVWDPADGDAQVAVNKAAWTAAIASFRKG</sequence>
<reference evidence="1 2" key="1">
    <citation type="journal article" date="2019" name="Int. J. Syst. Evol. Microbiol.">
        <title>Capsulimonas corticalis gen. nov., sp. nov., an aerobic capsulated bacterium, of a novel bacterial order, Capsulimonadales ord. nov., of the class Armatimonadia of the phylum Armatimonadetes.</title>
        <authorList>
            <person name="Li J."/>
            <person name="Kudo C."/>
            <person name="Tonouchi A."/>
        </authorList>
    </citation>
    <scope>NUCLEOTIDE SEQUENCE [LARGE SCALE GENOMIC DNA]</scope>
    <source>
        <strain evidence="1 2">AX-7</strain>
    </source>
</reference>
<gene>
    <name evidence="1" type="ORF">CCAX7_14300</name>
</gene>
<dbReference type="Gene3D" id="3.20.20.80">
    <property type="entry name" value="Glycosidases"/>
    <property type="match status" value="1"/>
</dbReference>
<accession>A0A402D741</accession>
<dbReference type="AlphaFoldDB" id="A0A402D741"/>
<evidence type="ECO:0000313" key="2">
    <source>
        <dbReference type="Proteomes" id="UP000287394"/>
    </source>
</evidence>
<proteinExistence type="predicted"/>
<keyword evidence="2" id="KW-1185">Reference proteome</keyword>
<name>A0A402D741_9BACT</name>
<dbReference type="EMBL" id="AP025739">
    <property type="protein sequence ID" value="BDI29379.1"/>
    <property type="molecule type" value="Genomic_DNA"/>
</dbReference>
<dbReference type="RefSeq" id="WP_119325267.1">
    <property type="nucleotide sequence ID" value="NZ_AP025739.1"/>
</dbReference>
<protein>
    <submittedName>
        <fullName evidence="1">Uncharacterized protein</fullName>
    </submittedName>
</protein>
<organism evidence="1 2">
    <name type="scientific">Capsulimonas corticalis</name>
    <dbReference type="NCBI Taxonomy" id="2219043"/>
    <lineage>
        <taxon>Bacteria</taxon>
        <taxon>Bacillati</taxon>
        <taxon>Armatimonadota</taxon>
        <taxon>Armatimonadia</taxon>
        <taxon>Capsulimonadales</taxon>
        <taxon>Capsulimonadaceae</taxon>
        <taxon>Capsulimonas</taxon>
    </lineage>
</organism>